<evidence type="ECO:0000256" key="2">
    <source>
        <dbReference type="ARBA" id="ARBA00006683"/>
    </source>
</evidence>
<dbReference type="EMBL" id="LT906453">
    <property type="protein sequence ID" value="SNV25960.1"/>
    <property type="molecule type" value="Genomic_DNA"/>
</dbReference>
<dbReference type="STRING" id="1121387.GCA_000429885_00712"/>
<dbReference type="PANTHER" id="PTHR32309:SF31">
    <property type="entry name" value="CAPSULAR EXOPOLYSACCHARIDE FAMILY"/>
    <property type="match status" value="1"/>
</dbReference>
<feature type="transmembrane region" description="Helical" evidence="8">
    <location>
        <begin position="189"/>
        <end position="207"/>
    </location>
</feature>
<evidence type="ECO:0000256" key="8">
    <source>
        <dbReference type="SAM" id="Phobius"/>
    </source>
</evidence>
<keyword evidence="3" id="KW-1003">Cell membrane</keyword>
<keyword evidence="4 8" id="KW-0812">Transmembrane</keyword>
<evidence type="ECO:0000256" key="3">
    <source>
        <dbReference type="ARBA" id="ARBA00022475"/>
    </source>
</evidence>
<organism evidence="10 11">
    <name type="scientific">Dermatophilus congolensis</name>
    <dbReference type="NCBI Taxonomy" id="1863"/>
    <lineage>
        <taxon>Bacteria</taxon>
        <taxon>Bacillati</taxon>
        <taxon>Actinomycetota</taxon>
        <taxon>Actinomycetes</taxon>
        <taxon>Micrococcales</taxon>
        <taxon>Dermatophilaceae</taxon>
        <taxon>Dermatophilus</taxon>
    </lineage>
</organism>
<feature type="domain" description="Polysaccharide chain length determinant N-terminal" evidence="9">
    <location>
        <begin position="17"/>
        <end position="88"/>
    </location>
</feature>
<reference evidence="10 11" key="1">
    <citation type="submission" date="2017-06" db="EMBL/GenBank/DDBJ databases">
        <authorList>
            <consortium name="Pathogen Informatics"/>
        </authorList>
    </citation>
    <scope>NUCLEOTIDE SEQUENCE [LARGE SCALE GENOMIC DNA]</scope>
    <source>
        <strain evidence="10 11">NCTC13039</strain>
    </source>
</reference>
<name>A0A239VW40_9MICO</name>
<evidence type="ECO:0000256" key="7">
    <source>
        <dbReference type="SAM" id="MobiDB-lite"/>
    </source>
</evidence>
<comment type="similarity">
    <text evidence="2">Belongs to the CpsC/CapA family.</text>
</comment>
<evidence type="ECO:0000259" key="9">
    <source>
        <dbReference type="Pfam" id="PF02706"/>
    </source>
</evidence>
<protein>
    <submittedName>
        <fullName evidence="10">Capsular polysaccharide biosynthesis protein</fullName>
    </submittedName>
</protein>
<evidence type="ECO:0000313" key="11">
    <source>
        <dbReference type="Proteomes" id="UP000242637"/>
    </source>
</evidence>
<dbReference type="AlphaFoldDB" id="A0A239VW40"/>
<dbReference type="PANTHER" id="PTHR32309">
    <property type="entry name" value="TYROSINE-PROTEIN KINASE"/>
    <property type="match status" value="1"/>
</dbReference>
<proteinExistence type="inferred from homology"/>
<evidence type="ECO:0000256" key="4">
    <source>
        <dbReference type="ARBA" id="ARBA00022692"/>
    </source>
</evidence>
<keyword evidence="5 8" id="KW-1133">Transmembrane helix</keyword>
<feature type="compositionally biased region" description="Polar residues" evidence="7">
    <location>
        <begin position="232"/>
        <end position="243"/>
    </location>
</feature>
<gene>
    <name evidence="10" type="ORF">SAMEA4475696_02350</name>
</gene>
<accession>A0A239VW40</accession>
<dbReference type="KEGG" id="dco:SAMEA4475696_2350"/>
<dbReference type="GO" id="GO:0005886">
    <property type="term" value="C:plasma membrane"/>
    <property type="evidence" value="ECO:0007669"/>
    <property type="project" value="UniProtKB-SubCell"/>
</dbReference>
<dbReference type="Pfam" id="PF02706">
    <property type="entry name" value="Wzz"/>
    <property type="match status" value="1"/>
</dbReference>
<evidence type="ECO:0000256" key="6">
    <source>
        <dbReference type="ARBA" id="ARBA00023136"/>
    </source>
</evidence>
<feature type="region of interest" description="Disordered" evidence="7">
    <location>
        <begin position="221"/>
        <end position="243"/>
    </location>
</feature>
<sequence length="243" mass="25054">MMNSKKNKTFRGIKVTFMDMLRLIRKNLIMIGALAVLGGVIGGSWAALTPTTYTSTATLAVVPAQGTGNANQDPMTGAIASMMQTFATSTTTGEVLSPVKQSVTPEESLDTLRKRIKVNVPTASTLLEITATGTSSNEAVSLADATADSLSKVVGQLAPKNPTNGQPTMTTVRMTLGADSVTTKGVSTGIYVLGALITGFVIALMLARARANTPNTNAAAITPSAAPAEHPATTSLQVTEQVS</sequence>
<comment type="subcellular location">
    <subcellularLocation>
        <location evidence="1">Cell membrane</location>
        <topology evidence="1">Multi-pass membrane protein</topology>
    </subcellularLocation>
</comment>
<dbReference type="Proteomes" id="UP000242637">
    <property type="component" value="Chromosome 1"/>
</dbReference>
<dbReference type="InterPro" id="IPR050445">
    <property type="entry name" value="Bact_polysacc_biosynth/exp"/>
</dbReference>
<keyword evidence="6 8" id="KW-0472">Membrane</keyword>
<keyword evidence="11" id="KW-1185">Reference proteome</keyword>
<dbReference type="InterPro" id="IPR003856">
    <property type="entry name" value="LPS_length_determ_N"/>
</dbReference>
<evidence type="ECO:0000313" key="10">
    <source>
        <dbReference type="EMBL" id="SNV25960.1"/>
    </source>
</evidence>
<evidence type="ECO:0000256" key="5">
    <source>
        <dbReference type="ARBA" id="ARBA00022989"/>
    </source>
</evidence>
<evidence type="ECO:0000256" key="1">
    <source>
        <dbReference type="ARBA" id="ARBA00004651"/>
    </source>
</evidence>